<comment type="similarity">
    <text evidence="1 4">Belongs to the class-II DAHP synthase family.</text>
</comment>
<comment type="pathway">
    <text evidence="4">Metabolic intermediate biosynthesis; chorismate biosynthesis; chorismate from D-erythrose 4-phosphate and phosphoenolpyruvate: step 1/7.</text>
</comment>
<dbReference type="InterPro" id="IPR013785">
    <property type="entry name" value="Aldolase_TIM"/>
</dbReference>
<evidence type="ECO:0000256" key="2">
    <source>
        <dbReference type="ARBA" id="ARBA00022679"/>
    </source>
</evidence>
<evidence type="ECO:0000313" key="5">
    <source>
        <dbReference type="EMBL" id="HFC04021.1"/>
    </source>
</evidence>
<dbReference type="AlphaFoldDB" id="A0A7V2SM19"/>
<evidence type="ECO:0000256" key="1">
    <source>
        <dbReference type="ARBA" id="ARBA00008911"/>
    </source>
</evidence>
<dbReference type="InterPro" id="IPR002480">
    <property type="entry name" value="DAHP_synth_2"/>
</dbReference>
<dbReference type="Proteomes" id="UP000885722">
    <property type="component" value="Unassembled WGS sequence"/>
</dbReference>
<evidence type="ECO:0000256" key="3">
    <source>
        <dbReference type="PIRSR" id="PIRSR602480-1"/>
    </source>
</evidence>
<dbReference type="GO" id="GO:0009073">
    <property type="term" value="P:aromatic amino acid family biosynthetic process"/>
    <property type="evidence" value="ECO:0007669"/>
    <property type="project" value="UniProtKB-KW"/>
</dbReference>
<keyword evidence="4" id="KW-0028">Amino-acid biosynthesis</keyword>
<reference evidence="5" key="1">
    <citation type="journal article" date="2020" name="mSystems">
        <title>Genome- and Community-Level Interaction Insights into Carbon Utilization and Element Cycling Functions of Hydrothermarchaeota in Hydrothermal Sediment.</title>
        <authorList>
            <person name="Zhou Z."/>
            <person name="Liu Y."/>
            <person name="Xu W."/>
            <person name="Pan J."/>
            <person name="Luo Z.H."/>
            <person name="Li M."/>
        </authorList>
    </citation>
    <scope>NUCLEOTIDE SEQUENCE [LARGE SCALE GENOMIC DNA]</scope>
    <source>
        <strain evidence="5">HyVt-513</strain>
    </source>
</reference>
<feature type="non-terminal residue" evidence="5">
    <location>
        <position position="1"/>
    </location>
</feature>
<organism evidence="5">
    <name type="scientific">Nitratifractor salsuginis</name>
    <dbReference type="NCBI Taxonomy" id="269261"/>
    <lineage>
        <taxon>Bacteria</taxon>
        <taxon>Pseudomonadati</taxon>
        <taxon>Campylobacterota</taxon>
        <taxon>Epsilonproteobacteria</taxon>
        <taxon>Campylobacterales</taxon>
        <taxon>Sulfurovaceae</taxon>
        <taxon>Nitratifractor</taxon>
    </lineage>
</organism>
<comment type="caution">
    <text evidence="5">The sequence shown here is derived from an EMBL/GenBank/DDBJ whole genome shotgun (WGS) entry which is preliminary data.</text>
</comment>
<dbReference type="GO" id="GO:0003849">
    <property type="term" value="F:3-deoxy-7-phosphoheptulonate synthase activity"/>
    <property type="evidence" value="ECO:0007669"/>
    <property type="project" value="UniProtKB-EC"/>
</dbReference>
<dbReference type="EC" id="2.5.1.54" evidence="4"/>
<dbReference type="Gene3D" id="3.20.20.70">
    <property type="entry name" value="Aldolase class I"/>
    <property type="match status" value="1"/>
</dbReference>
<keyword evidence="3" id="KW-0170">Cobalt</keyword>
<keyword evidence="2 4" id="KW-0808">Transferase</keyword>
<dbReference type="Pfam" id="PF01474">
    <property type="entry name" value="DAHP_synth_2"/>
    <property type="match status" value="1"/>
</dbReference>
<keyword evidence="3" id="KW-0104">Cadmium</keyword>
<sequence length="86" mass="9626">ATGFKTRDFENILSEVRQFFEIHQREGTVAGGIHLEMTGENVTECTGSTSSPITAEKLADRYHTQCDPRLNANQALELAFMMGEEF</sequence>
<proteinExistence type="inferred from homology"/>
<feature type="binding site" evidence="3">
    <location>
        <position position="36"/>
    </location>
    <ligand>
        <name>Mn(2+)</name>
        <dbReference type="ChEBI" id="CHEBI:29035"/>
    </ligand>
</feature>
<accession>A0A7V2SM19</accession>
<dbReference type="EMBL" id="DRNO01000273">
    <property type="protein sequence ID" value="HFC04021.1"/>
    <property type="molecule type" value="Genomic_DNA"/>
</dbReference>
<comment type="cofactor">
    <cofactor evidence="3">
        <name>Mn(2+)</name>
        <dbReference type="ChEBI" id="CHEBI:29035"/>
    </cofactor>
    <cofactor evidence="3">
        <name>Co(2+)</name>
        <dbReference type="ChEBI" id="CHEBI:48828"/>
    </cofactor>
    <cofactor evidence="3">
        <name>Cd(2+)</name>
        <dbReference type="ChEBI" id="CHEBI:48775"/>
    </cofactor>
    <text evidence="3">Binds 1 divalent cation per subunit. The enzyme is active with manganese, cobalt or cadmium ions.</text>
</comment>
<evidence type="ECO:0000256" key="4">
    <source>
        <dbReference type="RuleBase" id="RU363071"/>
    </source>
</evidence>
<dbReference type="PANTHER" id="PTHR21337:SF0">
    <property type="entry name" value="PHOSPHO-2-DEHYDRO-3-DEOXYHEPTONATE ALDOLASE"/>
    <property type="match status" value="1"/>
</dbReference>
<name>A0A7V2SM19_9BACT</name>
<feature type="binding site" evidence="3">
    <location>
        <position position="67"/>
    </location>
    <ligand>
        <name>Mn(2+)</name>
        <dbReference type="ChEBI" id="CHEBI:29035"/>
    </ligand>
</feature>
<keyword evidence="4" id="KW-0057">Aromatic amino acid biosynthesis</keyword>
<comment type="catalytic activity">
    <reaction evidence="4">
        <text>D-erythrose 4-phosphate + phosphoenolpyruvate + H2O = 7-phospho-2-dehydro-3-deoxy-D-arabino-heptonate + phosphate</text>
        <dbReference type="Rhea" id="RHEA:14717"/>
        <dbReference type="ChEBI" id="CHEBI:15377"/>
        <dbReference type="ChEBI" id="CHEBI:16897"/>
        <dbReference type="ChEBI" id="CHEBI:43474"/>
        <dbReference type="ChEBI" id="CHEBI:58394"/>
        <dbReference type="ChEBI" id="CHEBI:58702"/>
        <dbReference type="EC" id="2.5.1.54"/>
    </reaction>
</comment>
<gene>
    <name evidence="5" type="ORF">ENJ74_04035</name>
</gene>
<dbReference type="SUPFAM" id="SSF51569">
    <property type="entry name" value="Aldolase"/>
    <property type="match status" value="1"/>
</dbReference>
<dbReference type="GO" id="GO:0008652">
    <property type="term" value="P:amino acid biosynthetic process"/>
    <property type="evidence" value="ECO:0007669"/>
    <property type="project" value="UniProtKB-KW"/>
</dbReference>
<keyword evidence="3" id="KW-0464">Manganese</keyword>
<dbReference type="PANTHER" id="PTHR21337">
    <property type="entry name" value="PHOSPHO-2-DEHYDRO-3-DEOXYHEPTONATE ALDOLASE 1, 2"/>
    <property type="match status" value="1"/>
</dbReference>
<protein>
    <recommendedName>
        <fullName evidence="4">Phospho-2-dehydro-3-deoxyheptonate aldolase</fullName>
        <ecNumber evidence="4">2.5.1.54</ecNumber>
    </recommendedName>
</protein>